<reference evidence="2" key="2">
    <citation type="submission" date="2019-04" db="EMBL/GenBank/DDBJ databases">
        <title>Unravelling the molecular evolution of spider venoms.</title>
        <authorList>
            <person name="Pineda S."/>
        </authorList>
    </citation>
    <scope>NUCLEOTIDE SEQUENCE</scope>
</reference>
<sequence>MKAVLVLAVSAVLVAFALAQNNEDADLLNDNYAEARGCTAEPGEYCTADCDCCDPGNKYYLCAGTATEGICVQTKFVWQLPRKKHGADFLAKCIVEYFSIT</sequence>
<feature type="chain" id="PRO_5019716672" evidence="1">
    <location>
        <begin position="20"/>
        <end position="101"/>
    </location>
</feature>
<proteinExistence type="predicted"/>
<evidence type="ECO:0000256" key="1">
    <source>
        <dbReference type="SAM" id="SignalP"/>
    </source>
</evidence>
<dbReference type="AlphaFoldDB" id="A0A482Z8Y6"/>
<reference evidence="2" key="1">
    <citation type="submission" date="2017-03" db="EMBL/GenBank/DDBJ databases">
        <authorList>
            <person name="QRISCLOUD D."/>
        </authorList>
    </citation>
    <scope>NUCLEOTIDE SEQUENCE</scope>
</reference>
<feature type="signal peptide" evidence="1">
    <location>
        <begin position="1"/>
        <end position="19"/>
    </location>
</feature>
<dbReference type="EMBL" id="HAGR01000005">
    <property type="protein sequence ID" value="SMD46535.1"/>
    <property type="molecule type" value="Transcribed_RNA"/>
</dbReference>
<evidence type="ECO:0000313" key="2">
    <source>
        <dbReference type="EMBL" id="SMD46535.1"/>
    </source>
</evidence>
<protein>
    <submittedName>
        <fullName evidence="2">U8-Hypotoxin-Hsp1c_1</fullName>
    </submittedName>
</protein>
<name>A0A482Z8Y6_9ARAC</name>
<organism evidence="2">
    <name type="scientific">Hypochilus sp. SGP-2016</name>
    <dbReference type="NCBI Taxonomy" id="1905178"/>
    <lineage>
        <taxon>Eukaryota</taxon>
        <taxon>Metazoa</taxon>
        <taxon>Ecdysozoa</taxon>
        <taxon>Arthropoda</taxon>
        <taxon>Chelicerata</taxon>
        <taxon>Arachnida</taxon>
        <taxon>Araneae</taxon>
        <taxon>Araneomorphae</taxon>
        <taxon>Hypochilidae</taxon>
        <taxon>Hypochilus</taxon>
    </lineage>
</organism>
<accession>A0A482Z8Y6</accession>
<keyword evidence="1" id="KW-0732">Signal</keyword>